<name>A0A6H1U041_9CYAN</name>
<sequence>MQLTEIQDPKERSTVLRTTIGKIWNSRDFSAIVQTAVNELSVLLDLDGCNFFWYTPESRTVQVVCERWSDDRPSGPLGSYPVERLGAVAAGIERGEAIASSGETEGEAATPFGAIAYLFVPVESPEGRCGYIGGFEARPREWSAIELEFVQLIAQQLAIAIHQAQLYDRVKKQAQRERLVNQITSQTRQSFDLETILTQAIEQVLEALEIDRCLVHLVEQPNHGDRDRGLDSFKRLNRELFAPDLDPDVAFRRAHLFETCREPFASSIDDFDTHGPISEWVIQHRQPAIVNDVSADSRIGTHNPEYQKAEIKSSLVVPVQANGILHAILYLNQCSRVRYWSKHDRELAQAVADQLAISIQQACLYAQTRASMERESLLRFIGEQIRRTLDLQTILTTVVREVRSCFDSDRVAIYQFQPGRSGKIVVEENSVTPSLSEIVRPDDDFCRYCEQYLQQHPNSSVRAIDNVRHAGFDADQLAYWQHLQVHASMSVPIAIGAELWGVLVVQECQQPRSWLSSEMYLLEQLADRLAIAIKQAQLYEQARLAAVSAQMKAGELEAALNQLRETQSQLIQSEKMSSLGQLVAGVAHEINNPVNFIYGNLSHVDGYTEDLLHLIELYRQHYPDPVAAIADYAEQIDLEFLSEDMPKIVNSMKIGADRIREIVLSLRNFSRTDQAEMKRVDIHEGIDSTLLILQNRLKAKPGHPAIEIVKEYGDLPRVECYTGQLNQVFMNILGNAIDALEGYNKKRSREEMAQHPNRILIQTFPLKADGQPWTPESDRAIPDKVAIAISDNGEGMNHEVRARLFDPFFTTKPVGKGTGLGLSISYQIIVEKHKGSLQCISAPGQGAQFRIEIPVRQLPEATKKKERSLAAVN</sequence>
<comment type="similarity">
    <text evidence="2">In the N-terminal section; belongs to the phytochrome family.</text>
</comment>
<dbReference type="Gene3D" id="1.10.287.130">
    <property type="match status" value="1"/>
</dbReference>
<dbReference type="SMART" id="SM00388">
    <property type="entry name" value="HisKA"/>
    <property type="match status" value="1"/>
</dbReference>
<keyword evidence="5" id="KW-0418">Kinase</keyword>
<dbReference type="Pfam" id="PF01590">
    <property type="entry name" value="GAF"/>
    <property type="match status" value="2"/>
</dbReference>
<keyword evidence="6" id="KW-0902">Two-component regulatory system</keyword>
<dbReference type="InterPro" id="IPR004358">
    <property type="entry name" value="Sig_transdc_His_kin-like_C"/>
</dbReference>
<dbReference type="PROSITE" id="PS50109">
    <property type="entry name" value="HIS_KIN"/>
    <property type="match status" value="1"/>
</dbReference>
<feature type="coiled-coil region" evidence="7">
    <location>
        <begin position="522"/>
        <end position="576"/>
    </location>
</feature>
<dbReference type="SMART" id="SM00065">
    <property type="entry name" value="GAF"/>
    <property type="match status" value="3"/>
</dbReference>
<dbReference type="Gene3D" id="3.30.450.40">
    <property type="match status" value="3"/>
</dbReference>
<protein>
    <recommendedName>
        <fullName evidence="3">histidine kinase</fullName>
        <ecNumber evidence="3">2.7.13.3</ecNumber>
    </recommendedName>
</protein>
<dbReference type="InterPro" id="IPR029016">
    <property type="entry name" value="GAF-like_dom_sf"/>
</dbReference>
<dbReference type="Pfam" id="PF02518">
    <property type="entry name" value="HATPase_c"/>
    <property type="match status" value="1"/>
</dbReference>
<dbReference type="Gene3D" id="3.30.565.10">
    <property type="entry name" value="Histidine kinase-like ATPase, C-terminal domain"/>
    <property type="match status" value="1"/>
</dbReference>
<dbReference type="SUPFAM" id="SSF55781">
    <property type="entry name" value="GAF domain-like"/>
    <property type="match status" value="3"/>
</dbReference>
<evidence type="ECO:0000313" key="10">
    <source>
        <dbReference type="EMBL" id="QIZ71767.1"/>
    </source>
</evidence>
<dbReference type="RefSeq" id="WP_168569919.1">
    <property type="nucleotide sequence ID" value="NZ_CP051167.1"/>
</dbReference>
<dbReference type="InterPro" id="IPR016132">
    <property type="entry name" value="Phyto_chromo_attachment"/>
</dbReference>
<evidence type="ECO:0000313" key="11">
    <source>
        <dbReference type="Proteomes" id="UP000500857"/>
    </source>
</evidence>
<dbReference type="EC" id="2.7.13.3" evidence="3"/>
<feature type="domain" description="Phytochrome chromophore attachment site" evidence="8">
    <location>
        <begin position="192"/>
        <end position="354"/>
    </location>
</feature>
<evidence type="ECO:0000256" key="5">
    <source>
        <dbReference type="ARBA" id="ARBA00022777"/>
    </source>
</evidence>
<dbReference type="EMBL" id="CP051167">
    <property type="protein sequence ID" value="QIZ71767.1"/>
    <property type="molecule type" value="Genomic_DNA"/>
</dbReference>
<dbReference type="PRINTS" id="PR00344">
    <property type="entry name" value="BCTRLSENSOR"/>
</dbReference>
<accession>A0A6H1U041</accession>
<evidence type="ECO:0000256" key="7">
    <source>
        <dbReference type="SAM" id="Coils"/>
    </source>
</evidence>
<dbReference type="SMART" id="SM00387">
    <property type="entry name" value="HATPase_c"/>
    <property type="match status" value="1"/>
</dbReference>
<keyword evidence="4" id="KW-0597">Phosphoprotein</keyword>
<dbReference type="InterPro" id="IPR003594">
    <property type="entry name" value="HATPase_dom"/>
</dbReference>
<evidence type="ECO:0000256" key="1">
    <source>
        <dbReference type="ARBA" id="ARBA00000085"/>
    </source>
</evidence>
<dbReference type="SUPFAM" id="SSF55874">
    <property type="entry name" value="ATPase domain of HSP90 chaperone/DNA topoisomerase II/histidine kinase"/>
    <property type="match status" value="1"/>
</dbReference>
<dbReference type="KEGG" id="oxy:HCG48_15195"/>
<dbReference type="PANTHER" id="PTHR43065">
    <property type="entry name" value="SENSOR HISTIDINE KINASE"/>
    <property type="match status" value="1"/>
</dbReference>
<evidence type="ECO:0000256" key="4">
    <source>
        <dbReference type="ARBA" id="ARBA00022553"/>
    </source>
</evidence>
<dbReference type="InterPro" id="IPR036890">
    <property type="entry name" value="HATPase_C_sf"/>
</dbReference>
<comment type="catalytic activity">
    <reaction evidence="1">
        <text>ATP + protein L-histidine = ADP + protein N-phospho-L-histidine.</text>
        <dbReference type="EC" id="2.7.13.3"/>
    </reaction>
</comment>
<dbReference type="SUPFAM" id="SSF47384">
    <property type="entry name" value="Homodimeric domain of signal transducing histidine kinase"/>
    <property type="match status" value="1"/>
</dbReference>
<dbReference type="Pfam" id="PF13492">
    <property type="entry name" value="GAF_3"/>
    <property type="match status" value="1"/>
</dbReference>
<reference evidence="10 11" key="1">
    <citation type="submission" date="2020-04" db="EMBL/GenBank/DDBJ databases">
        <authorList>
            <person name="Basu S."/>
            <person name="Maruthanayagam V."/>
            <person name="Chakraborty S."/>
            <person name="Pramanik A."/>
            <person name="Mukherjee J."/>
            <person name="Brink B."/>
        </authorList>
    </citation>
    <scope>NUCLEOTIDE SEQUENCE [LARGE SCALE GENOMIC DNA]</scope>
    <source>
        <strain evidence="10 11">AP17</strain>
    </source>
</reference>
<evidence type="ECO:0000256" key="3">
    <source>
        <dbReference type="ARBA" id="ARBA00012438"/>
    </source>
</evidence>
<dbReference type="Proteomes" id="UP000500857">
    <property type="component" value="Chromosome"/>
</dbReference>
<keyword evidence="11" id="KW-1185">Reference proteome</keyword>
<gene>
    <name evidence="10" type="ORF">HCG48_15195</name>
</gene>
<dbReference type="InterPro" id="IPR005467">
    <property type="entry name" value="His_kinase_dom"/>
</dbReference>
<evidence type="ECO:0000256" key="2">
    <source>
        <dbReference type="ARBA" id="ARBA00006402"/>
    </source>
</evidence>
<keyword evidence="5" id="KW-0808">Transferase</keyword>
<evidence type="ECO:0000259" key="8">
    <source>
        <dbReference type="PROSITE" id="PS50046"/>
    </source>
</evidence>
<dbReference type="InterPro" id="IPR003018">
    <property type="entry name" value="GAF"/>
</dbReference>
<dbReference type="AlphaFoldDB" id="A0A6H1U041"/>
<evidence type="ECO:0000256" key="6">
    <source>
        <dbReference type="ARBA" id="ARBA00023012"/>
    </source>
</evidence>
<dbReference type="CDD" id="cd00082">
    <property type="entry name" value="HisKA"/>
    <property type="match status" value="1"/>
</dbReference>
<keyword evidence="7" id="KW-0175">Coiled coil</keyword>
<proteinExistence type="inferred from homology"/>
<dbReference type="PANTHER" id="PTHR43065:SF50">
    <property type="entry name" value="HISTIDINE KINASE"/>
    <property type="match status" value="1"/>
</dbReference>
<feature type="domain" description="Histidine kinase" evidence="9">
    <location>
        <begin position="585"/>
        <end position="857"/>
    </location>
</feature>
<dbReference type="InterPro" id="IPR036097">
    <property type="entry name" value="HisK_dim/P_sf"/>
</dbReference>
<dbReference type="GO" id="GO:0000155">
    <property type="term" value="F:phosphorelay sensor kinase activity"/>
    <property type="evidence" value="ECO:0007669"/>
    <property type="project" value="InterPro"/>
</dbReference>
<evidence type="ECO:0000259" key="9">
    <source>
        <dbReference type="PROSITE" id="PS50109"/>
    </source>
</evidence>
<dbReference type="PROSITE" id="PS50046">
    <property type="entry name" value="PHYTOCHROME_2"/>
    <property type="match status" value="2"/>
</dbReference>
<organism evidence="10 11">
    <name type="scientific">Oxynema aestuarii AP17</name>
    <dbReference type="NCBI Taxonomy" id="2064643"/>
    <lineage>
        <taxon>Bacteria</taxon>
        <taxon>Bacillati</taxon>
        <taxon>Cyanobacteriota</taxon>
        <taxon>Cyanophyceae</taxon>
        <taxon>Oscillatoriophycideae</taxon>
        <taxon>Oscillatoriales</taxon>
        <taxon>Oscillatoriaceae</taxon>
        <taxon>Oxynema</taxon>
        <taxon>Oxynema aestuarii</taxon>
    </lineage>
</organism>
<dbReference type="InterPro" id="IPR003661">
    <property type="entry name" value="HisK_dim/P_dom"/>
</dbReference>
<feature type="domain" description="Phytochrome chromophore attachment site" evidence="8">
    <location>
        <begin position="390"/>
        <end position="528"/>
    </location>
</feature>